<name>A0A6F9DJ19_9ASCI</name>
<organism evidence="1">
    <name type="scientific">Phallusia mammillata</name>
    <dbReference type="NCBI Taxonomy" id="59560"/>
    <lineage>
        <taxon>Eukaryota</taxon>
        <taxon>Metazoa</taxon>
        <taxon>Chordata</taxon>
        <taxon>Tunicata</taxon>
        <taxon>Ascidiacea</taxon>
        <taxon>Phlebobranchia</taxon>
        <taxon>Ascidiidae</taxon>
        <taxon>Phallusia</taxon>
    </lineage>
</organism>
<dbReference type="EMBL" id="LR787043">
    <property type="protein sequence ID" value="CAB3262905.1"/>
    <property type="molecule type" value="mRNA"/>
</dbReference>
<dbReference type="AlphaFoldDB" id="A0A6F9DJ19"/>
<protein>
    <submittedName>
        <fullName evidence="1">Uncharacterized protein LOC100184952</fullName>
    </submittedName>
</protein>
<sequence length="333" mass="37467">MVAEDGYWQGSVMVCELPPRFGDGTAYSSWRNKVEMWQLVTAVPRKEQAILVVESLEGNAKADRAVSVLRTNFLHHENGMERLLTHMDAVFETEKVDEAYAAYTDFSSFLRKEDKSGNPTRCWICDSTMHLAHVCPHGDGLHCVEDAVKNVPAEIDQGEGIEMTLATDLSYSSMSVVECSCSPISKTACTEAVCSEILGQEGTVVAVQHDTHIVKAHVCQEQLAIKKVLDQSGQHRPTSCTEDNCKDSSKIANPTSQAHIPDDCCDVKTKETQVDFDAENDLTFLQEIVDEVYHFDVNIQAVKKEELKSWKRRKKKVLKFKKEQSQHFKYVDF</sequence>
<reference evidence="1" key="1">
    <citation type="submission" date="2020-04" db="EMBL/GenBank/DDBJ databases">
        <authorList>
            <person name="Neveu A P."/>
        </authorList>
    </citation>
    <scope>NUCLEOTIDE SEQUENCE</scope>
    <source>
        <tissue evidence="1">Whole embryo</tissue>
    </source>
</reference>
<evidence type="ECO:0000313" key="1">
    <source>
        <dbReference type="EMBL" id="CAB3262905.1"/>
    </source>
</evidence>
<gene>
    <name evidence="1" type="primary">LOC100184952-005</name>
</gene>
<accession>A0A6F9DJ19</accession>
<proteinExistence type="evidence at transcript level"/>